<dbReference type="InterPro" id="IPR001672">
    <property type="entry name" value="G6P_Isomerase"/>
</dbReference>
<dbReference type="PANTHER" id="PTHR11469:SF1">
    <property type="entry name" value="GLUCOSE-6-PHOSPHATE ISOMERASE"/>
    <property type="match status" value="1"/>
</dbReference>
<comment type="function">
    <text evidence="4">Catalyzes the reversible isomerization of glucose-6-phosphate to fructose-6-phosphate.</text>
</comment>
<sequence length="523" mass="57574">MNNWIERNRAYTLVDAADNFSIAFAGMKFTDADLDKLAPKFERAAREMARLEAGAVKNPDENRKVTHFSDRIEYPKSALFASVEEFAEKVRTGKITGETGRKFDAVVVNGIGGSALGPQLMQFAINGPYWNEKSDAQRNGYLKIYFLDNTDSAEFADLLEVMDPAATLHLVISKSGGTQETKNNMISMEKFYAEKGLSFAKHAAAITMKGSELDKHAHETGFLAVFEMAESIGGRTSETSIVGHLPAALTGVDFKAFLEGACKMDEWTRTADPRKNPAMMLAAMWYIAGNGRGDRNMVIVPYSDRLILLSRYMQQLVMESLGKALDLDGKEVHQGLNVFGNKGGTDAHAFIQQLNDGRDDFFATFIEVMKDAKRLPITDANTMGNYLHGFLEGLSAALRGKGRQIITIRIPEVNERTLGMVIALYERAVAVYAEFININAFHQPGVQAYKLAAKGILTLRETLMKKIAELKGVSGTAEEIAAKVGEPDQAVEIGGLLDKAAANCPHVTREFCTMANAWYYTVK</sequence>
<dbReference type="CDD" id="cd05016">
    <property type="entry name" value="SIS_PGI_2"/>
    <property type="match status" value="1"/>
</dbReference>
<dbReference type="Pfam" id="PF00342">
    <property type="entry name" value="PGI"/>
    <property type="match status" value="1"/>
</dbReference>
<evidence type="ECO:0000256" key="4">
    <source>
        <dbReference type="HAMAP-Rule" id="MF_00473"/>
    </source>
</evidence>
<comment type="catalytic activity">
    <reaction evidence="4 5">
        <text>alpha-D-glucose 6-phosphate = beta-D-fructose 6-phosphate</text>
        <dbReference type="Rhea" id="RHEA:11816"/>
        <dbReference type="ChEBI" id="CHEBI:57634"/>
        <dbReference type="ChEBI" id="CHEBI:58225"/>
        <dbReference type="EC" id="5.3.1.9"/>
    </reaction>
</comment>
<organism evidence="6 7">
    <name type="scientific">Victivallis vadensis</name>
    <dbReference type="NCBI Taxonomy" id="172901"/>
    <lineage>
        <taxon>Bacteria</taxon>
        <taxon>Pseudomonadati</taxon>
        <taxon>Lentisphaerota</taxon>
        <taxon>Lentisphaeria</taxon>
        <taxon>Victivallales</taxon>
        <taxon>Victivallaceae</taxon>
        <taxon>Victivallis</taxon>
    </lineage>
</organism>
<dbReference type="UniPathway" id="UPA00109">
    <property type="reaction ID" value="UER00181"/>
</dbReference>
<evidence type="ECO:0000256" key="1">
    <source>
        <dbReference type="ARBA" id="ARBA00022432"/>
    </source>
</evidence>
<dbReference type="PANTHER" id="PTHR11469">
    <property type="entry name" value="GLUCOSE-6-PHOSPHATE ISOMERASE"/>
    <property type="match status" value="1"/>
</dbReference>
<evidence type="ECO:0000256" key="5">
    <source>
        <dbReference type="RuleBase" id="RU000612"/>
    </source>
</evidence>
<comment type="pathway">
    <text evidence="4">Carbohydrate biosynthesis; gluconeogenesis.</text>
</comment>
<dbReference type="GO" id="GO:0048029">
    <property type="term" value="F:monosaccharide binding"/>
    <property type="evidence" value="ECO:0007669"/>
    <property type="project" value="TreeGrafter"/>
</dbReference>
<evidence type="ECO:0000313" key="7">
    <source>
        <dbReference type="Proteomes" id="UP000245959"/>
    </source>
</evidence>
<comment type="pathway">
    <text evidence="4 5">Carbohydrate degradation; glycolysis; D-glyceraldehyde 3-phosphate and glycerone phosphate from D-glucose: step 2/4.</text>
</comment>
<keyword evidence="3 4" id="KW-0413">Isomerase</keyword>
<reference evidence="6 7" key="1">
    <citation type="submission" date="2018-04" db="EMBL/GenBank/DDBJ databases">
        <title>Genomic Encyclopedia of Type Strains, Phase IV (KMG-IV): sequencing the most valuable type-strain genomes for metagenomic binning, comparative biology and taxonomic classification.</title>
        <authorList>
            <person name="Goeker M."/>
        </authorList>
    </citation>
    <scope>NUCLEOTIDE SEQUENCE [LARGE SCALE GENOMIC DNA]</scope>
    <source>
        <strain evidence="6 7">DSM 14823</strain>
    </source>
</reference>
<dbReference type="Proteomes" id="UP000245959">
    <property type="component" value="Unassembled WGS sequence"/>
</dbReference>
<dbReference type="GO" id="GO:0004347">
    <property type="term" value="F:glucose-6-phosphate isomerase activity"/>
    <property type="evidence" value="ECO:0007669"/>
    <property type="project" value="UniProtKB-UniRule"/>
</dbReference>
<dbReference type="SUPFAM" id="SSF53697">
    <property type="entry name" value="SIS domain"/>
    <property type="match status" value="1"/>
</dbReference>
<dbReference type="AlphaFoldDB" id="A0A2U1B790"/>
<keyword evidence="4" id="KW-0963">Cytoplasm</keyword>
<dbReference type="GO" id="GO:0051156">
    <property type="term" value="P:glucose 6-phosphate metabolic process"/>
    <property type="evidence" value="ECO:0007669"/>
    <property type="project" value="TreeGrafter"/>
</dbReference>
<accession>A0A2U1B790</accession>
<dbReference type="UniPathway" id="UPA00138"/>
<proteinExistence type="inferred from homology"/>
<dbReference type="PROSITE" id="PS51463">
    <property type="entry name" value="P_GLUCOSE_ISOMERASE_3"/>
    <property type="match status" value="1"/>
</dbReference>
<comment type="caution">
    <text evidence="6">The sequence shown here is derived from an EMBL/GenBank/DDBJ whole genome shotgun (WGS) entry which is preliminary data.</text>
</comment>
<dbReference type="HAMAP" id="MF_00473">
    <property type="entry name" value="G6P_isomerase"/>
    <property type="match status" value="1"/>
</dbReference>
<dbReference type="EC" id="5.3.1.9" evidence="4"/>
<feature type="active site" description="Proton donor" evidence="4">
    <location>
        <position position="319"/>
    </location>
</feature>
<evidence type="ECO:0000313" key="6">
    <source>
        <dbReference type="EMBL" id="PVY44498.1"/>
    </source>
</evidence>
<evidence type="ECO:0000256" key="3">
    <source>
        <dbReference type="ARBA" id="ARBA00023235"/>
    </source>
</evidence>
<name>A0A2U1B790_9BACT</name>
<dbReference type="CDD" id="cd05015">
    <property type="entry name" value="SIS_PGI_1"/>
    <property type="match status" value="1"/>
</dbReference>
<feature type="active site" evidence="4">
    <location>
        <position position="450"/>
    </location>
</feature>
<gene>
    <name evidence="4" type="primary">pgi</name>
    <name evidence="6" type="ORF">C8D82_10615</name>
</gene>
<dbReference type="InterPro" id="IPR035476">
    <property type="entry name" value="SIS_PGI_1"/>
</dbReference>
<comment type="subcellular location">
    <subcellularLocation>
        <location evidence="4">Cytoplasm</location>
    </subcellularLocation>
</comment>
<dbReference type="RefSeq" id="WP_116883133.1">
    <property type="nucleotide sequence ID" value="NZ_QEKH01000006.1"/>
</dbReference>
<dbReference type="InterPro" id="IPR046348">
    <property type="entry name" value="SIS_dom_sf"/>
</dbReference>
<dbReference type="InterPro" id="IPR035482">
    <property type="entry name" value="SIS_PGI_2"/>
</dbReference>
<keyword evidence="7" id="KW-1185">Reference proteome</keyword>
<keyword evidence="2 4" id="KW-0324">Glycolysis</keyword>
<dbReference type="EMBL" id="QEKH01000006">
    <property type="protein sequence ID" value="PVY44498.1"/>
    <property type="molecule type" value="Genomic_DNA"/>
</dbReference>
<dbReference type="GO" id="GO:0005829">
    <property type="term" value="C:cytosol"/>
    <property type="evidence" value="ECO:0007669"/>
    <property type="project" value="TreeGrafter"/>
</dbReference>
<protein>
    <recommendedName>
        <fullName evidence="4">Glucose-6-phosphate isomerase</fullName>
        <shortName evidence="4">GPI</shortName>
        <ecNumber evidence="4">5.3.1.9</ecNumber>
    </recommendedName>
    <alternativeName>
        <fullName evidence="4">Phosphoglucose isomerase</fullName>
        <shortName evidence="4">PGI</shortName>
    </alternativeName>
    <alternativeName>
        <fullName evidence="4">Phosphohexose isomerase</fullName>
        <shortName evidence="4">PHI</shortName>
    </alternativeName>
</protein>
<keyword evidence="1 4" id="KW-0312">Gluconeogenesis</keyword>
<dbReference type="FunFam" id="3.40.50.10490:FF:000021">
    <property type="entry name" value="Glucose-6-phosphate isomerase"/>
    <property type="match status" value="1"/>
</dbReference>
<dbReference type="Gene3D" id="3.40.50.10490">
    <property type="entry name" value="Glucose-6-phosphate isomerase like protein, domain 1"/>
    <property type="match status" value="2"/>
</dbReference>
<dbReference type="GO" id="GO:0006094">
    <property type="term" value="P:gluconeogenesis"/>
    <property type="evidence" value="ECO:0007669"/>
    <property type="project" value="UniProtKB-UniRule"/>
</dbReference>
<dbReference type="GO" id="GO:0006096">
    <property type="term" value="P:glycolytic process"/>
    <property type="evidence" value="ECO:0007669"/>
    <property type="project" value="UniProtKB-UniRule"/>
</dbReference>
<evidence type="ECO:0000256" key="2">
    <source>
        <dbReference type="ARBA" id="ARBA00023152"/>
    </source>
</evidence>
<dbReference type="GeneID" id="78294452"/>
<comment type="similarity">
    <text evidence="4 5">Belongs to the GPI family.</text>
</comment>
<dbReference type="PRINTS" id="PR00662">
    <property type="entry name" value="G6PISOMERASE"/>
</dbReference>
<feature type="active site" evidence="4">
    <location>
        <position position="348"/>
    </location>
</feature>
<dbReference type="GO" id="GO:0097367">
    <property type="term" value="F:carbohydrate derivative binding"/>
    <property type="evidence" value="ECO:0007669"/>
    <property type="project" value="InterPro"/>
</dbReference>